<keyword evidence="1" id="KW-0067">ATP-binding</keyword>
<organism evidence="2 3">
    <name type="scientific">Acidiferrobacter thiooxydans</name>
    <dbReference type="NCBI Taxonomy" id="163359"/>
    <lineage>
        <taxon>Bacteria</taxon>
        <taxon>Pseudomonadati</taxon>
        <taxon>Pseudomonadota</taxon>
        <taxon>Gammaproteobacteria</taxon>
        <taxon>Acidiferrobacterales</taxon>
        <taxon>Acidiferrobacteraceae</taxon>
        <taxon>Acidiferrobacter</taxon>
    </lineage>
</organism>
<dbReference type="GO" id="GO:0006040">
    <property type="term" value="P:amino sugar metabolic process"/>
    <property type="evidence" value="ECO:0007669"/>
    <property type="project" value="InterPro"/>
</dbReference>
<dbReference type="Proteomes" id="UP000253250">
    <property type="component" value="Unassembled WGS sequence"/>
</dbReference>
<dbReference type="Pfam" id="PF03702">
    <property type="entry name" value="AnmK"/>
    <property type="match status" value="1"/>
</dbReference>
<dbReference type="SUPFAM" id="SSF53067">
    <property type="entry name" value="Actin-like ATPase domain"/>
    <property type="match status" value="1"/>
</dbReference>
<evidence type="ECO:0000313" key="2">
    <source>
        <dbReference type="EMBL" id="RCN58691.1"/>
    </source>
</evidence>
<dbReference type="HAMAP" id="MF_01270">
    <property type="entry name" value="AnhMurNAc_kinase"/>
    <property type="match status" value="1"/>
</dbReference>
<dbReference type="GO" id="GO:0005524">
    <property type="term" value="F:ATP binding"/>
    <property type="evidence" value="ECO:0007669"/>
    <property type="project" value="UniProtKB-UniRule"/>
</dbReference>
<dbReference type="UniPathway" id="UPA00343"/>
<name>A0A1C2FZC9_9GAMM</name>
<keyword evidence="1" id="KW-0547">Nucleotide-binding</keyword>
<comment type="function">
    <text evidence="1">Catalyzes the specific phosphorylation of 1,6-anhydro-N-acetylmuramic acid (anhMurNAc) with the simultaneous cleavage of the 1,6-anhydro ring, generating MurNAc-6-P. Is required for the utilization of anhMurNAc either imported from the medium or derived from its own cell wall murein, and thus plays a role in cell wall recycling.</text>
</comment>
<dbReference type="EC" id="2.7.1.170" evidence="1"/>
<proteinExistence type="inferred from homology"/>
<dbReference type="NCBIfam" id="NF007148">
    <property type="entry name" value="PRK09585.3-2"/>
    <property type="match status" value="1"/>
</dbReference>
<dbReference type="PANTHER" id="PTHR30605:SF0">
    <property type="entry name" value="ANHYDRO-N-ACETYLMURAMIC ACID KINASE"/>
    <property type="match status" value="1"/>
</dbReference>
<evidence type="ECO:0000256" key="1">
    <source>
        <dbReference type="HAMAP-Rule" id="MF_01270"/>
    </source>
</evidence>
<comment type="pathway">
    <text evidence="1">Cell wall biogenesis; peptidoglycan recycling.</text>
</comment>
<accession>A0A1C2FZC9</accession>
<comment type="caution">
    <text evidence="2">The sequence shown here is derived from an EMBL/GenBank/DDBJ whole genome shotgun (WGS) entry which is preliminary data.</text>
</comment>
<dbReference type="RefSeq" id="WP_065971709.1">
    <property type="nucleotide sequence ID" value="NZ_CP080624.1"/>
</dbReference>
<dbReference type="NCBIfam" id="NF007139">
    <property type="entry name" value="PRK09585.1-3"/>
    <property type="match status" value="1"/>
</dbReference>
<dbReference type="GO" id="GO:0016773">
    <property type="term" value="F:phosphotransferase activity, alcohol group as acceptor"/>
    <property type="evidence" value="ECO:0007669"/>
    <property type="project" value="UniProtKB-UniRule"/>
</dbReference>
<protein>
    <recommendedName>
        <fullName evidence="1">Anhydro-N-acetylmuramic acid kinase</fullName>
        <ecNumber evidence="1">2.7.1.170</ecNumber>
    </recommendedName>
    <alternativeName>
        <fullName evidence="1">AnhMurNAc kinase</fullName>
    </alternativeName>
</protein>
<comment type="catalytic activity">
    <reaction evidence="1">
        <text>1,6-anhydro-N-acetyl-beta-muramate + ATP + H2O = N-acetyl-D-muramate 6-phosphate + ADP + H(+)</text>
        <dbReference type="Rhea" id="RHEA:24952"/>
        <dbReference type="ChEBI" id="CHEBI:15377"/>
        <dbReference type="ChEBI" id="CHEBI:15378"/>
        <dbReference type="ChEBI" id="CHEBI:30616"/>
        <dbReference type="ChEBI" id="CHEBI:58690"/>
        <dbReference type="ChEBI" id="CHEBI:58722"/>
        <dbReference type="ChEBI" id="CHEBI:456216"/>
        <dbReference type="EC" id="2.7.1.170"/>
    </reaction>
</comment>
<dbReference type="CDD" id="cd24050">
    <property type="entry name" value="ASKHA_NBD_ANMK"/>
    <property type="match status" value="1"/>
</dbReference>
<sequence length="377" mass="39712">MPGRSGTRTDYYIGLMSGTSGDGVDAVCVHFDEHGPRVVLAAHSYQPYPEPLRQRLLALMVPGDNEIERMGALEEELAEIFAVASSEVHRKAGLAASDIAAIGSHGQTIRHRPRGPHAFTVQIGNPARIAERTGIATVADFRRRDMAAGGQGAPLVPAFHRWLFAHATRARAIVNIGGIANVTVIPAAATGACTQGFDTGPGNALLDGWARRQTGEPQDTGGRLAARGRVDGALLGLLKDDPYFTAPPPKSTGREHFSSEWLDDRLQRLGRDLDGADVQATLVALTADTITEALAPLAPEEIYLCGGGTANPVLMAAIAARLAIPVHTTARLGLDPQLVEPTAFAWLAREAQAGRPGNLPSVTGARHAVVLGALYPA</sequence>
<dbReference type="EMBL" id="PSYR01000001">
    <property type="protein sequence ID" value="RCN58691.1"/>
    <property type="molecule type" value="Genomic_DNA"/>
</dbReference>
<dbReference type="AlphaFoldDB" id="A0A1C2FZC9"/>
<keyword evidence="1" id="KW-0808">Transferase</keyword>
<dbReference type="UniPathway" id="UPA00544"/>
<keyword evidence="1" id="KW-0119">Carbohydrate metabolism</keyword>
<reference evidence="2 3" key="1">
    <citation type="submission" date="2018-02" db="EMBL/GenBank/DDBJ databases">
        <title>Insights into the biology of acidophilic members of the Acidiferrobacteraceae family derived from comparative genomic analyses.</title>
        <authorList>
            <person name="Issotta F."/>
            <person name="Thyssen C."/>
            <person name="Mena C."/>
            <person name="Moya A."/>
            <person name="Bellenberg S."/>
            <person name="Sproer C."/>
            <person name="Covarrubias P.C."/>
            <person name="Sand W."/>
            <person name="Quatrini R."/>
            <person name="Vera M."/>
        </authorList>
    </citation>
    <scope>NUCLEOTIDE SEQUENCE [LARGE SCALE GENOMIC DNA]</scope>
    <source>
        <strain evidence="3">m-1</strain>
    </source>
</reference>
<dbReference type="InterPro" id="IPR043129">
    <property type="entry name" value="ATPase_NBD"/>
</dbReference>
<evidence type="ECO:0000313" key="3">
    <source>
        <dbReference type="Proteomes" id="UP000253250"/>
    </source>
</evidence>
<feature type="binding site" evidence="1">
    <location>
        <begin position="18"/>
        <end position="25"/>
    </location>
    <ligand>
        <name>ATP</name>
        <dbReference type="ChEBI" id="CHEBI:30616"/>
    </ligand>
</feature>
<dbReference type="PANTHER" id="PTHR30605">
    <property type="entry name" value="ANHYDRO-N-ACETYLMURAMIC ACID KINASE"/>
    <property type="match status" value="1"/>
</dbReference>
<dbReference type="InterPro" id="IPR005338">
    <property type="entry name" value="Anhydro_N_Ac-Mur_kinase"/>
</dbReference>
<dbReference type="GO" id="GO:0097175">
    <property type="term" value="P:1,6-anhydro-N-acetyl-beta-muramic acid catabolic process"/>
    <property type="evidence" value="ECO:0007669"/>
    <property type="project" value="UniProtKB-UniRule"/>
</dbReference>
<dbReference type="GO" id="GO:0009254">
    <property type="term" value="P:peptidoglycan turnover"/>
    <property type="evidence" value="ECO:0007669"/>
    <property type="project" value="UniProtKB-UniRule"/>
</dbReference>
<comment type="pathway">
    <text evidence="1">Amino-sugar metabolism; 1,6-anhydro-N-acetylmuramate degradation.</text>
</comment>
<keyword evidence="3" id="KW-1185">Reference proteome</keyword>
<keyword evidence="1 2" id="KW-0418">Kinase</keyword>
<dbReference type="OrthoDB" id="9763949at2"/>
<dbReference type="STRING" id="163359.A9R16_02290"/>
<dbReference type="Gene3D" id="3.30.420.40">
    <property type="match status" value="2"/>
</dbReference>
<comment type="similarity">
    <text evidence="1">Belongs to the anhydro-N-acetylmuramic acid kinase family.</text>
</comment>
<gene>
    <name evidence="1" type="primary">anmK</name>
    <name evidence="2" type="ORF">C4900_02625</name>
</gene>
<dbReference type="GO" id="GO:0016301">
    <property type="term" value="F:kinase activity"/>
    <property type="evidence" value="ECO:0007669"/>
    <property type="project" value="UniProtKB-KW"/>
</dbReference>